<feature type="transmembrane region" description="Helical" evidence="11">
    <location>
        <begin position="12"/>
        <end position="34"/>
    </location>
</feature>
<keyword evidence="2 10" id="KW-0052">Apoplast</keyword>
<dbReference type="InterPro" id="IPR000757">
    <property type="entry name" value="Beta-glucanase-like"/>
</dbReference>
<dbReference type="GO" id="GO:0016762">
    <property type="term" value="F:xyloglucan:xyloglucosyl transferase activity"/>
    <property type="evidence" value="ECO:0007669"/>
    <property type="project" value="UniProtKB-EC"/>
</dbReference>
<keyword evidence="11" id="KW-0472">Membrane</keyword>
<dbReference type="GO" id="GO:0048046">
    <property type="term" value="C:apoplast"/>
    <property type="evidence" value="ECO:0007669"/>
    <property type="project" value="UniProtKB-SubCell"/>
</dbReference>
<dbReference type="InterPro" id="IPR044791">
    <property type="entry name" value="Beta-glucanase/XTH"/>
</dbReference>
<dbReference type="GO" id="GO:0042546">
    <property type="term" value="P:cell wall biogenesis"/>
    <property type="evidence" value="ECO:0007669"/>
    <property type="project" value="InterPro"/>
</dbReference>
<evidence type="ECO:0000313" key="14">
    <source>
        <dbReference type="Proteomes" id="UP001187192"/>
    </source>
</evidence>
<dbReference type="Pfam" id="PF06955">
    <property type="entry name" value="XET_C"/>
    <property type="match status" value="1"/>
</dbReference>
<dbReference type="Gene3D" id="2.60.120.200">
    <property type="match status" value="1"/>
</dbReference>
<comment type="caution">
    <text evidence="13">The sequence shown here is derived from an EMBL/GenBank/DDBJ whole genome shotgun (WGS) entry which is preliminary data.</text>
</comment>
<evidence type="ECO:0000256" key="5">
    <source>
        <dbReference type="ARBA" id="ARBA00022729"/>
    </source>
</evidence>
<dbReference type="Proteomes" id="UP001187192">
    <property type="component" value="Unassembled WGS sequence"/>
</dbReference>
<reference evidence="13" key="1">
    <citation type="submission" date="2023-07" db="EMBL/GenBank/DDBJ databases">
        <title>draft genome sequence of fig (Ficus carica).</title>
        <authorList>
            <person name="Takahashi T."/>
            <person name="Nishimura K."/>
        </authorList>
    </citation>
    <scope>NUCLEOTIDE SEQUENCE</scope>
</reference>
<keyword evidence="11" id="KW-1133">Transmembrane helix</keyword>
<dbReference type="PANTHER" id="PTHR31062">
    <property type="entry name" value="XYLOGLUCAN ENDOTRANSGLUCOSYLASE/HYDROLASE PROTEIN 8-RELATED"/>
    <property type="match status" value="1"/>
</dbReference>
<dbReference type="EMBL" id="BTGU01000040">
    <property type="protein sequence ID" value="GMN52113.1"/>
    <property type="molecule type" value="Genomic_DNA"/>
</dbReference>
<comment type="function">
    <text evidence="10">Catalyzes xyloglucan endohydrolysis (XEH) and/or endotransglycosylation (XET). Cleaves and religates xyloglucan polymers, an essential constituent of the primary cell wall, and thereby participates in cell wall construction of growing tissues.</text>
</comment>
<gene>
    <name evidence="13" type="ORF">TIFTF001_021249</name>
</gene>
<comment type="similarity">
    <text evidence="10">Belongs to the glycosyl hydrolase 16 family.</text>
</comment>
<evidence type="ECO:0000256" key="8">
    <source>
        <dbReference type="ARBA" id="ARBA00023295"/>
    </source>
</evidence>
<dbReference type="GO" id="GO:0004553">
    <property type="term" value="F:hydrolase activity, hydrolyzing O-glycosyl compounds"/>
    <property type="evidence" value="ECO:0007669"/>
    <property type="project" value="InterPro"/>
</dbReference>
<keyword evidence="7" id="KW-1015">Disulfide bond</keyword>
<keyword evidence="1 10" id="KW-0134">Cell wall</keyword>
<evidence type="ECO:0000259" key="12">
    <source>
        <dbReference type="PROSITE" id="PS51762"/>
    </source>
</evidence>
<organism evidence="13 14">
    <name type="scientific">Ficus carica</name>
    <name type="common">Common fig</name>
    <dbReference type="NCBI Taxonomy" id="3494"/>
    <lineage>
        <taxon>Eukaryota</taxon>
        <taxon>Viridiplantae</taxon>
        <taxon>Streptophyta</taxon>
        <taxon>Embryophyta</taxon>
        <taxon>Tracheophyta</taxon>
        <taxon>Spermatophyta</taxon>
        <taxon>Magnoliopsida</taxon>
        <taxon>eudicotyledons</taxon>
        <taxon>Gunneridae</taxon>
        <taxon>Pentapetalae</taxon>
        <taxon>rosids</taxon>
        <taxon>fabids</taxon>
        <taxon>Rosales</taxon>
        <taxon>Moraceae</taxon>
        <taxon>Ficeae</taxon>
        <taxon>Ficus</taxon>
    </lineage>
</organism>
<comment type="subcellular location">
    <subcellularLocation>
        <location evidence="10">Secreted</location>
        <location evidence="10">Cell wall</location>
    </subcellularLocation>
    <subcellularLocation>
        <location evidence="10">Secreted</location>
        <location evidence="10">Extracellular space</location>
        <location evidence="10">Apoplast</location>
    </subcellularLocation>
</comment>
<feature type="domain" description="GH16" evidence="12">
    <location>
        <begin position="1"/>
        <end position="223"/>
    </location>
</feature>
<keyword evidence="4 10" id="KW-0808">Transferase</keyword>
<dbReference type="GO" id="GO:0010411">
    <property type="term" value="P:xyloglucan metabolic process"/>
    <property type="evidence" value="ECO:0007669"/>
    <property type="project" value="InterPro"/>
</dbReference>
<evidence type="ECO:0000256" key="7">
    <source>
        <dbReference type="ARBA" id="ARBA00023157"/>
    </source>
</evidence>
<keyword evidence="6 10" id="KW-0378">Hydrolase</keyword>
<dbReference type="Pfam" id="PF00722">
    <property type="entry name" value="Glyco_hydro_16"/>
    <property type="match status" value="1"/>
</dbReference>
<keyword evidence="5" id="KW-0732">Signal</keyword>
<dbReference type="EC" id="2.4.1.207" evidence="10"/>
<dbReference type="CDD" id="cd02176">
    <property type="entry name" value="GH16_XET"/>
    <property type="match status" value="1"/>
</dbReference>
<evidence type="ECO:0000256" key="3">
    <source>
        <dbReference type="ARBA" id="ARBA00022525"/>
    </source>
</evidence>
<dbReference type="SUPFAM" id="SSF49899">
    <property type="entry name" value="Concanavalin A-like lectins/glucanases"/>
    <property type="match status" value="1"/>
</dbReference>
<dbReference type="Gramene" id="FCD_00025022-RA">
    <property type="protein sequence ID" value="FCD_00025022-RA:cds"/>
    <property type="gene ID" value="FCD_00025022"/>
</dbReference>
<protein>
    <recommendedName>
        <fullName evidence="10">Xyloglucan endotransglucosylase/hydrolase</fullName>
        <ecNumber evidence="10">2.4.1.207</ecNumber>
    </recommendedName>
</protein>
<dbReference type="PROSITE" id="PS51762">
    <property type="entry name" value="GH16_2"/>
    <property type="match status" value="1"/>
</dbReference>
<name>A0AA88ACD5_FICCA</name>
<accession>A0AA88ACD5</accession>
<comment type="PTM">
    <text evidence="10">Contains at least one intrachain disulfide bond essential for its enzymatic activity.</text>
</comment>
<evidence type="ECO:0000256" key="6">
    <source>
        <dbReference type="ARBA" id="ARBA00022801"/>
    </source>
</evidence>
<keyword evidence="11" id="KW-0812">Transmembrane</keyword>
<dbReference type="InterPro" id="IPR010713">
    <property type="entry name" value="XET_C"/>
</dbReference>
<dbReference type="PIRSF" id="PIRSF005604">
    <property type="entry name" value="XET"/>
    <property type="match status" value="1"/>
</dbReference>
<keyword evidence="10" id="KW-0961">Cell wall biogenesis/degradation</keyword>
<dbReference type="InterPro" id="IPR016455">
    <property type="entry name" value="XTH"/>
</dbReference>
<feature type="glycosylation site" description="N-linked (GlcNAc...) asparagine" evidence="9">
    <location>
        <position position="116"/>
    </location>
</feature>
<evidence type="ECO:0000256" key="9">
    <source>
        <dbReference type="PIRSR" id="PIRSR005604-2"/>
    </source>
</evidence>
<proteinExistence type="inferred from homology"/>
<evidence type="ECO:0000256" key="4">
    <source>
        <dbReference type="ARBA" id="ARBA00022679"/>
    </source>
</evidence>
<evidence type="ECO:0000256" key="2">
    <source>
        <dbReference type="ARBA" id="ARBA00022523"/>
    </source>
</evidence>
<dbReference type="FunFam" id="2.60.120.200:FF:000025">
    <property type="entry name" value="Xyloglucan endotransglucosylase/hydrolase"/>
    <property type="match status" value="1"/>
</dbReference>
<dbReference type="InterPro" id="IPR013320">
    <property type="entry name" value="ConA-like_dom_sf"/>
</dbReference>
<keyword evidence="8 10" id="KW-0326">Glycosidase</keyword>
<evidence type="ECO:0000313" key="13">
    <source>
        <dbReference type="EMBL" id="GMN52113.1"/>
    </source>
</evidence>
<evidence type="ECO:0000256" key="10">
    <source>
        <dbReference type="RuleBase" id="RU361120"/>
    </source>
</evidence>
<keyword evidence="3 10" id="KW-0964">Secreted</keyword>
<sequence>MGSPPPPTLNTLVILIPVALFLSVLFMTISAGNFTQDFDIMWGFDRAKILDDGEVLTLSLDNSSGSGFQSTKKYLFGSINMQLQLVSGNSAGVVTTYYLSSNDSKWDEIDFGFLGNLSGDPYIVYTNVVTEGSGNREQQFYLWFDPTTDFHTYSILWNPKRIVFAVDGSPIRVFKNLESMGIPYPNQQPMRIYCSLCNSDVDWATRGGLVKTNWSEAPFTVSYLNFDDDKSCIWSNGTSSCNSTTSWLEEGFDSASLERLRWVQNNYMIYNYCNDLERFPQGLPPECDIY</sequence>
<dbReference type="GO" id="GO:0071555">
    <property type="term" value="P:cell wall organization"/>
    <property type="evidence" value="ECO:0007669"/>
    <property type="project" value="UniProtKB-KW"/>
</dbReference>
<keyword evidence="14" id="KW-1185">Reference proteome</keyword>
<dbReference type="AlphaFoldDB" id="A0AA88ACD5"/>
<evidence type="ECO:0000256" key="1">
    <source>
        <dbReference type="ARBA" id="ARBA00022512"/>
    </source>
</evidence>
<evidence type="ECO:0000256" key="11">
    <source>
        <dbReference type="SAM" id="Phobius"/>
    </source>
</evidence>